<evidence type="ECO:0000313" key="2">
    <source>
        <dbReference type="Proteomes" id="UP000887564"/>
    </source>
</evidence>
<dbReference type="WBParaSite" id="PEQ_0000214201-mRNA-1">
    <property type="protein sequence ID" value="PEQ_0000214201-mRNA-1"/>
    <property type="gene ID" value="PEQ_0000214201"/>
</dbReference>
<accession>A0A914RJX2</accession>
<name>A0A914RJX2_PAREQ</name>
<evidence type="ECO:0000256" key="1">
    <source>
        <dbReference type="SAM" id="MobiDB-lite"/>
    </source>
</evidence>
<protein>
    <submittedName>
        <fullName evidence="3">Uncharacterized protein</fullName>
    </submittedName>
</protein>
<dbReference type="Proteomes" id="UP000887564">
    <property type="component" value="Unplaced"/>
</dbReference>
<feature type="region of interest" description="Disordered" evidence="1">
    <location>
        <begin position="1"/>
        <end position="112"/>
    </location>
</feature>
<evidence type="ECO:0000313" key="3">
    <source>
        <dbReference type="WBParaSite" id="PEQ_0000214201-mRNA-1"/>
    </source>
</evidence>
<organism evidence="2 3">
    <name type="scientific">Parascaris equorum</name>
    <name type="common">Equine roundworm</name>
    <dbReference type="NCBI Taxonomy" id="6256"/>
    <lineage>
        <taxon>Eukaryota</taxon>
        <taxon>Metazoa</taxon>
        <taxon>Ecdysozoa</taxon>
        <taxon>Nematoda</taxon>
        <taxon>Chromadorea</taxon>
        <taxon>Rhabditida</taxon>
        <taxon>Spirurina</taxon>
        <taxon>Ascaridomorpha</taxon>
        <taxon>Ascaridoidea</taxon>
        <taxon>Ascarididae</taxon>
        <taxon>Parascaris</taxon>
    </lineage>
</organism>
<dbReference type="AlphaFoldDB" id="A0A914RJX2"/>
<sequence>MRRELESRRSTRRPRTWGVKEETQDDDHGEQNKEKEEMGREQEKRRRESDREREARRGERSRPKEEEYHVDERNKKHSDRGSRFDKDKKEDLQKTKNTKKLLEGVEEKEDNGDALRLEDSGDEVMLDEGQEEGVLIQETIVEKKHKTEHESPHRHCG</sequence>
<proteinExistence type="predicted"/>
<reference evidence="3" key="1">
    <citation type="submission" date="2022-11" db="UniProtKB">
        <authorList>
            <consortium name="WormBaseParasite"/>
        </authorList>
    </citation>
    <scope>IDENTIFICATION</scope>
</reference>
<feature type="compositionally biased region" description="Basic and acidic residues" evidence="1">
    <location>
        <begin position="29"/>
        <end position="112"/>
    </location>
</feature>
<keyword evidence="2" id="KW-1185">Reference proteome</keyword>